<reference evidence="2 3" key="1">
    <citation type="journal article" date="2014" name="Genome Announc.">
        <title>Draft Genome Sequences of Three Alkaliphilic Bacillus Strains, Bacillus wakoensis JCM 9140T, Bacillus akibai JCM 9157T, and Bacillus hemicellulosilyticus JCM 9152T.</title>
        <authorList>
            <person name="Yuki M."/>
            <person name="Oshima K."/>
            <person name="Suda W."/>
            <person name="Oshida Y."/>
            <person name="Kitamura K."/>
            <person name="Iida T."/>
            <person name="Hattori M."/>
            <person name="Ohkuma M."/>
        </authorList>
    </citation>
    <scope>NUCLEOTIDE SEQUENCE [LARGE SCALE GENOMIC DNA]</scope>
    <source>
        <strain evidence="2 3">JCM 9157</strain>
    </source>
</reference>
<organism evidence="2 3">
    <name type="scientific">Halalkalibacter akibai (strain ATCC 43226 / DSM 21942 / CIP 109018 / JCM 9157 / 1139)</name>
    <name type="common">Bacillus akibai</name>
    <dbReference type="NCBI Taxonomy" id="1236973"/>
    <lineage>
        <taxon>Bacteria</taxon>
        <taxon>Bacillati</taxon>
        <taxon>Bacillota</taxon>
        <taxon>Bacilli</taxon>
        <taxon>Bacillales</taxon>
        <taxon>Bacillaceae</taxon>
        <taxon>Halalkalibacter</taxon>
    </lineage>
</organism>
<sequence length="73" mass="8285">MFVGRTLYILGMLFVFFSTIVLVMMFFTSGGNILIPVFAILNGFMAMGIGEIVIDLNYKKSLENNKREELNKL</sequence>
<keyword evidence="1" id="KW-0472">Membrane</keyword>
<evidence type="ECO:0000256" key="1">
    <source>
        <dbReference type="SAM" id="Phobius"/>
    </source>
</evidence>
<protein>
    <submittedName>
        <fullName evidence="2">Uncharacterized protein</fullName>
    </submittedName>
</protein>
<gene>
    <name evidence="2" type="ORF">JCM9157_4724</name>
</gene>
<name>W4QZ79_HALA3</name>
<dbReference type="EMBL" id="BAUV01000073">
    <property type="protein sequence ID" value="GAE37425.1"/>
    <property type="molecule type" value="Genomic_DNA"/>
</dbReference>
<feature type="transmembrane region" description="Helical" evidence="1">
    <location>
        <begin position="7"/>
        <end position="27"/>
    </location>
</feature>
<keyword evidence="1" id="KW-1133">Transmembrane helix</keyword>
<evidence type="ECO:0000313" key="3">
    <source>
        <dbReference type="Proteomes" id="UP000018896"/>
    </source>
</evidence>
<dbReference type="STRING" id="1236973.JCM9157_4724"/>
<evidence type="ECO:0000313" key="2">
    <source>
        <dbReference type="EMBL" id="GAE37425.1"/>
    </source>
</evidence>
<accession>W4QZ79</accession>
<dbReference type="Proteomes" id="UP000018896">
    <property type="component" value="Unassembled WGS sequence"/>
</dbReference>
<dbReference type="eggNOG" id="ENOG502ZGJM">
    <property type="taxonomic scope" value="Bacteria"/>
</dbReference>
<dbReference type="AlphaFoldDB" id="W4QZ79"/>
<feature type="transmembrane region" description="Helical" evidence="1">
    <location>
        <begin position="33"/>
        <end position="58"/>
    </location>
</feature>
<dbReference type="OrthoDB" id="2940156at2"/>
<keyword evidence="3" id="KW-1185">Reference proteome</keyword>
<dbReference type="RefSeq" id="WP_035668181.1">
    <property type="nucleotide sequence ID" value="NZ_BAUV01000073.1"/>
</dbReference>
<keyword evidence="1" id="KW-0812">Transmembrane</keyword>
<proteinExistence type="predicted"/>
<comment type="caution">
    <text evidence="2">The sequence shown here is derived from an EMBL/GenBank/DDBJ whole genome shotgun (WGS) entry which is preliminary data.</text>
</comment>